<evidence type="ECO:0000313" key="6">
    <source>
        <dbReference type="EMBL" id="OHT47034.1"/>
    </source>
</evidence>
<keyword evidence="3" id="KW-0596">Phosphopantetheine</keyword>
<sequence length="3113" mass="352800">MKNNVTNVQKYIWLDQILDNESPKYNIGGYAFINGSVDVERFKKAFNILIKENDIFSFVFEEKSGFPVYSIQEANSDLALTCIEDWEESKAIEMIGKDFVIPFDIEKDKQLYKMWLIKVAPESYIWYSKLHHIISDGFSFQLLFNKVKRIYEQLGTTVVYDDLCIGKNKLSYESFIALDNAYRASEDFSIDKNFWLGRYEDLPSLIYTGTNKSAGHCNIEIALTEEENEALWSFVKTERLSIFHLLLGCFSIVLSKYYNREEVNLGMPILNRKNAAEKNTFGPFLSMLPLKLTLETTASVSDFIKEIRTTLFTCYRHQRFQQADILRNLPQETSKLYDVRLSYERMQYESEFSGNKASIHPLSNDSEEDPISIHVFEGINGDLSFRFDINEKYVSKFEANQLIASFRKVLTELQQTNHTAIAEIEISSKEQLEEIQAISKGPVVKRPEQTFLNLWNAAVAGYSSKTAVSCQTNFLTYETLDARANIIASYLQSNGVKKGDKVGVMLSRSEKSIIGILAALKTGAVYVPIDNAYPEERKHYIIKDAGLGFILTDSFSNSISEDKEYNIDRIPEEHKIAENYIPVALKPEDEAYIIYTSGSTGDAKGVVINHASLYDYVLTFGTYFNLTEEDIVLQQASTAFDTSVEEIFPILSVGGNLVIAHDTKDFNELLKDCERFGITLLSTNPFVLQYLNDNHKNYNFKFKTIISGGDTLKPHQVDQLTASYDIYNTYGPTESTVCATYYKVNETDTSFPIGKPITNRGVYLLDGTKILPKGAIGEIGLSGLGLAVSYLNKKELTDNAFVHINGERIYKTGDLGKWSLDNNLIFYGRKDSQLSYKGYRIEVGEIEQAIQKVNAYVVDSYVCINEVGGMPILIAYLVANESFINISSLVIDLKAHLPEFMIPTHFVILDAIPLIPNGKIDIKSLPEPKTINIAEAVQLPVTPEEKEIASIWQELLRLDQVDVNVSFFELGGHSLLANQFISSLRDQKGIELSLRDFYKSPTIKEISELVPTLNKKEVQNIKAPEQELYPLSFSQERLWFLNQLNSADTSYHVSRAMKLKGFVEVAALEETFAKLIKKHEILRTVFVNQEGKPYQKILPPFGYTIPVVDYTGIKNKENKEKVIADSLERIESRAFEIEEGPLFRIELLKFSDQESVLVFCEHHLILDGWTQGILFRDFVDIYNELKRDPDFVAEKPEVTFKDYAYWERNSLNESVISEKLDYWENKFEGFSNGLLLPLDFEREETTVKKGGTIEHVFSLDFSEKLRQFSEKQDVSLFITMLAAFKIVLHKFSNQTDISVGTAVANRRYKEFQEVLGMIVNTIALRTTFNNENSLAEVLNEVKETCLDAYSYDDTPFGKVVERINPERSLNLHPLFQYMFSFVNVPVQSMSLLDADIEILNGHNKTSRFDISVVVNTVYEQIDSLTDNKPDRRISVEWDYNAGIFKYATMKRVLKAYLKVLEALVENPAQSLASLDYISSSEKAILLEDFSTSKSEALVEATAVEMFEQQAGQTPDAVAVVFENRSLTYRELNELSSQLAHYLLKEYEIKTEDLIAVKLERSEWIYTSLLAVLKTGGVYVPIDPGYPEQRIAYIEQDSACKVVIDEKLLANFISRQDNYPITLPVISLTPENLMYVIYTSGSTGQPKGVMIEHKSLVNYILNQKEEFGFDASDRIVQFSNNAFDASMEQIFLALLSGATLIGASKERIIDPTDFINLLKEHSVTHLHATPGYLSHLEHLSACKTLKRIVAAGEVCPKNLVEKMIKIADFYNKYGPTEATISAVMGRVEQSDLQRNLVSIGKPLKDSQIYILSDNLELQPIGVFGELCISGNSLSRGYLNNPELTEEKFIAHPFIAGARLYKTGDLGRWLPDGSIELTGRKDQQVKVRGHRIELGEIEHALLTQDSISQCVVTVQNIETEPAIVAYVVGEKELDKQELRVQLSQYLPDYMLPGYYVQLDAIALTSHGKVDLKALPKVDVNDKIQQEYTAPVTVLEKQLAAIWEEILGIKTIGTTDNFFELGGHSLKVILVANKINRQLGYQISVKDVFLNPTISGIISKLEEGTFTAIPKAEQQESYVLSSSQHRLWILSQFEGGSQAYNIPGSFELEGNLNTAQLTEAFNLLIARHETLRTYFKRNEEGEVRQFVIDAKDIDFKVDYEDFTNVENQQAIVEERILQSYQHQFDLEKAPLVNLKLIRQSENKHLLLFNMHHIISDGWSMGILSQELITIYDHLTQNKTINLPELSIQYKDYATWMRSEEQISKLKKSEVYWLDIFSGNLPVLELPTEKIRPRIKTYAGDSITHNFTKEASVTLKTFSEQHNSSLFMTLMAAINGLLSRYTNTRDLILGTPIAGREHSDLENQIGLYLNTLAIRTRFEETADFETLLQIQKETLLDAYSHQEYPLDNLVEQLGLGRDTSRSALFDVLVVLQNQQDLFDSNAEQIESLTLKPYKANPRKVSQFDLSFVFSEQQGELSLHIEYNTDIYESEFVVRLAAHLENFLTKAIQNPEQKVATLNYLSEAETTQLLEDFNDTTVAYPKDHTMVDLFVNQAKKTPEQIALVTDTKSFTYKELDEVSNELSHYLLSNYNLAVEDLVGVKLGRSEWLPIALLAVLKSGCAYVPIDPNYPAQRIEYIEQDSKCKITIDDSLLEAFRQAESISKSLPQISFSSEHLGYIIYTSGSTGKPKGVMITHQNAVAMLCWSQREFSDTDFDILYAVTSHCFDLSVYEFFYPLSIGKQIRLLANGLSIGDYIQSDKNVLINTVPSVIHTLIEKGTTFENAVGINLAGEAFPVSIANHFTDSGIAIRNLYGPSEDTTYSSYYRVEGTYENSVPIGKALDNTQFYVLSEELALQPVGVIGEICISGDGLSRGYLYQPELTVEKFIKNPFNDTTKLYKTGDLGKWLPDGTIAYIGRKDSQVKIRGHRIELGEIEQVLQSQEDIDQCVVITATVNGDPVIVSYLVSTATIDKQQLRQSLSRELPEYMLPSFYVFLNKFPLTPNGKIDKKALPSVSTEDVIQQEYVAPTNEIEKKLVEIWQDILKLEKIGITDNFFELGGNSLKATVLINKINRAFDTRLSIQDLYKTQDITGVSRKLKFILFQNELAVETADDLDEILI</sequence>
<dbReference type="InterPro" id="IPR036736">
    <property type="entry name" value="ACP-like_sf"/>
</dbReference>
<proteinExistence type="inferred from homology"/>
<evidence type="ECO:0000259" key="5">
    <source>
        <dbReference type="PROSITE" id="PS50075"/>
    </source>
</evidence>
<evidence type="ECO:0000313" key="9">
    <source>
        <dbReference type="Proteomes" id="UP000198319"/>
    </source>
</evidence>
<dbReference type="InterPro" id="IPR045851">
    <property type="entry name" value="AMP-bd_C_sf"/>
</dbReference>
<dbReference type="InterPro" id="IPR042099">
    <property type="entry name" value="ANL_N_sf"/>
</dbReference>
<dbReference type="InterPro" id="IPR000873">
    <property type="entry name" value="AMP-dep_synth/lig_dom"/>
</dbReference>
<dbReference type="Gene3D" id="3.30.559.10">
    <property type="entry name" value="Chloramphenicol acetyltransferase-like domain"/>
    <property type="match status" value="3"/>
</dbReference>
<dbReference type="FunFam" id="2.30.38.10:FF:000001">
    <property type="entry name" value="Non-ribosomal peptide synthetase PvdI"/>
    <property type="match status" value="1"/>
</dbReference>
<dbReference type="NCBIfam" id="NF003417">
    <property type="entry name" value="PRK04813.1"/>
    <property type="match status" value="3"/>
</dbReference>
<dbReference type="Gene3D" id="3.30.300.30">
    <property type="match status" value="3"/>
</dbReference>
<dbReference type="FunFam" id="3.40.50.980:FF:000001">
    <property type="entry name" value="Non-ribosomal peptide synthetase"/>
    <property type="match status" value="1"/>
</dbReference>
<dbReference type="InterPro" id="IPR006162">
    <property type="entry name" value="Ppantetheine_attach_site"/>
</dbReference>
<comment type="caution">
    <text evidence="6">The sequence shown here is derived from an EMBL/GenBank/DDBJ whole genome shotgun (WGS) entry which is preliminary data.</text>
</comment>
<dbReference type="InterPro" id="IPR025110">
    <property type="entry name" value="AMP-bd_C"/>
</dbReference>
<dbReference type="GO" id="GO:0031177">
    <property type="term" value="F:phosphopantetheine binding"/>
    <property type="evidence" value="ECO:0007669"/>
    <property type="project" value="InterPro"/>
</dbReference>
<evidence type="ECO:0000256" key="4">
    <source>
        <dbReference type="ARBA" id="ARBA00022553"/>
    </source>
</evidence>
<feature type="domain" description="Carrier" evidence="5">
    <location>
        <begin position="939"/>
        <end position="1014"/>
    </location>
</feature>
<dbReference type="Proteomes" id="UP000198319">
    <property type="component" value="Unassembled WGS sequence"/>
</dbReference>
<dbReference type="Gene3D" id="3.40.50.980">
    <property type="match status" value="4"/>
</dbReference>
<accession>A0A1S1JBT4</accession>
<feature type="domain" description="Carrier" evidence="5">
    <location>
        <begin position="3020"/>
        <end position="3095"/>
    </location>
</feature>
<dbReference type="FunFam" id="1.10.1200.10:FF:000005">
    <property type="entry name" value="Nonribosomal peptide synthetase 1"/>
    <property type="match status" value="2"/>
</dbReference>
<evidence type="ECO:0000256" key="2">
    <source>
        <dbReference type="ARBA" id="ARBA00006432"/>
    </source>
</evidence>
<evidence type="ECO:0000256" key="1">
    <source>
        <dbReference type="ARBA" id="ARBA00001957"/>
    </source>
</evidence>
<dbReference type="CDD" id="cd19531">
    <property type="entry name" value="LCL_NRPS-like"/>
    <property type="match status" value="2"/>
</dbReference>
<dbReference type="PANTHER" id="PTHR45527:SF1">
    <property type="entry name" value="FATTY ACID SYNTHASE"/>
    <property type="match status" value="1"/>
</dbReference>
<dbReference type="Gene3D" id="3.40.50.12780">
    <property type="entry name" value="N-terminal domain of ligase-like"/>
    <property type="match status" value="1"/>
</dbReference>
<dbReference type="FunFam" id="3.40.50.12780:FF:000012">
    <property type="entry name" value="Non-ribosomal peptide synthetase"/>
    <property type="match status" value="1"/>
</dbReference>
<reference evidence="6" key="2">
    <citation type="submission" date="2016-09" db="EMBL/GenBank/DDBJ databases">
        <authorList>
            <person name="Capua I."/>
            <person name="De Benedictis P."/>
            <person name="Joannis T."/>
            <person name="Lombin L.H."/>
            <person name="Cattoli G."/>
        </authorList>
    </citation>
    <scope>NUCLEOTIDE SEQUENCE [LARGE SCALE GENOMIC DNA]</scope>
    <source>
        <strain evidence="6">MSU</strain>
    </source>
</reference>
<comment type="similarity">
    <text evidence="2">Belongs to the ATP-dependent AMP-binding enzyme family.</text>
</comment>
<dbReference type="EMBL" id="MIKE01000008">
    <property type="protein sequence ID" value="OHT47034.1"/>
    <property type="molecule type" value="Genomic_DNA"/>
</dbReference>
<dbReference type="STRING" id="1278819.BHE19_21980"/>
<dbReference type="InterPro" id="IPR009081">
    <property type="entry name" value="PP-bd_ACP"/>
</dbReference>
<dbReference type="Gene3D" id="1.10.1200.10">
    <property type="entry name" value="ACP-like"/>
    <property type="match status" value="3"/>
</dbReference>
<keyword evidence="4" id="KW-0597">Phosphoprotein</keyword>
<dbReference type="SMART" id="SM00823">
    <property type="entry name" value="PKS_PP"/>
    <property type="match status" value="3"/>
</dbReference>
<dbReference type="Proteomes" id="UP000180252">
    <property type="component" value="Unassembled WGS sequence"/>
</dbReference>
<keyword evidence="9" id="KW-1185">Reference proteome</keyword>
<organism evidence="6 8">
    <name type="scientific">Flavobacterium tructae</name>
    <dbReference type="NCBI Taxonomy" id="1114873"/>
    <lineage>
        <taxon>Bacteria</taxon>
        <taxon>Pseudomonadati</taxon>
        <taxon>Bacteroidota</taxon>
        <taxon>Flavobacteriia</taxon>
        <taxon>Flavobacteriales</taxon>
        <taxon>Flavobacteriaceae</taxon>
        <taxon>Flavobacterium</taxon>
    </lineage>
</organism>
<dbReference type="Pfam" id="PF00550">
    <property type="entry name" value="PP-binding"/>
    <property type="match status" value="3"/>
</dbReference>
<dbReference type="InterPro" id="IPR001242">
    <property type="entry name" value="Condensation_dom"/>
</dbReference>
<dbReference type="FunFam" id="3.30.300.30:FF:000010">
    <property type="entry name" value="Enterobactin synthetase component F"/>
    <property type="match status" value="1"/>
</dbReference>
<gene>
    <name evidence="7" type="ORF">B0A71_22130</name>
    <name evidence="6" type="ORF">BHE19_21980</name>
</gene>
<evidence type="ECO:0000256" key="3">
    <source>
        <dbReference type="ARBA" id="ARBA00022450"/>
    </source>
</evidence>
<name>A0A1S1JBT4_9FLAO</name>
<dbReference type="PANTHER" id="PTHR45527">
    <property type="entry name" value="NONRIBOSOMAL PEPTIDE SYNTHETASE"/>
    <property type="match status" value="1"/>
</dbReference>
<dbReference type="Gene3D" id="3.30.559.30">
    <property type="entry name" value="Nonribosomal peptide synthetase, condensation domain"/>
    <property type="match status" value="3"/>
</dbReference>
<dbReference type="PROSITE" id="PS00455">
    <property type="entry name" value="AMP_BINDING"/>
    <property type="match status" value="3"/>
</dbReference>
<reference evidence="8" key="1">
    <citation type="submission" date="2016-09" db="EMBL/GenBank/DDBJ databases">
        <authorList>
            <person name="Chen S."/>
            <person name="Walker E."/>
        </authorList>
    </citation>
    <scope>NUCLEOTIDE SEQUENCE [LARGE SCALE GENOMIC DNA]</scope>
    <source>
        <strain evidence="8">MSU</strain>
    </source>
</reference>
<reference evidence="7 9" key="3">
    <citation type="submission" date="2016-11" db="EMBL/GenBank/DDBJ databases">
        <title>Whole genomes of Flavobacteriaceae.</title>
        <authorList>
            <person name="Stine C."/>
            <person name="Li C."/>
            <person name="Tadesse D."/>
        </authorList>
    </citation>
    <scope>NUCLEOTIDE SEQUENCE [LARGE SCALE GENOMIC DNA]</scope>
    <source>
        <strain evidence="7 9">ATCC BAA-2541</strain>
    </source>
</reference>
<dbReference type="Pfam" id="PF13193">
    <property type="entry name" value="AMP-binding_C"/>
    <property type="match status" value="2"/>
</dbReference>
<dbReference type="Gene3D" id="2.30.38.10">
    <property type="entry name" value="Luciferase, Domain 3"/>
    <property type="match status" value="2"/>
</dbReference>
<dbReference type="InterPro" id="IPR023213">
    <property type="entry name" value="CAT-like_dom_sf"/>
</dbReference>
<evidence type="ECO:0000313" key="8">
    <source>
        <dbReference type="Proteomes" id="UP000180252"/>
    </source>
</evidence>
<evidence type="ECO:0000313" key="7">
    <source>
        <dbReference type="EMBL" id="OXB13954.1"/>
    </source>
</evidence>
<dbReference type="GO" id="GO:0044550">
    <property type="term" value="P:secondary metabolite biosynthetic process"/>
    <property type="evidence" value="ECO:0007669"/>
    <property type="project" value="UniProtKB-ARBA"/>
</dbReference>
<dbReference type="InterPro" id="IPR020806">
    <property type="entry name" value="PKS_PP-bd"/>
</dbReference>
<dbReference type="SUPFAM" id="SSF47336">
    <property type="entry name" value="ACP-like"/>
    <property type="match status" value="3"/>
</dbReference>
<dbReference type="GO" id="GO:0003824">
    <property type="term" value="F:catalytic activity"/>
    <property type="evidence" value="ECO:0007669"/>
    <property type="project" value="InterPro"/>
</dbReference>
<dbReference type="NCBIfam" id="TIGR01733">
    <property type="entry name" value="AA-adenyl-dom"/>
    <property type="match status" value="3"/>
</dbReference>
<dbReference type="OrthoDB" id="4317020at2"/>
<protein>
    <recommendedName>
        <fullName evidence="5">Carrier domain-containing protein</fullName>
    </recommendedName>
</protein>
<dbReference type="GO" id="GO:0005737">
    <property type="term" value="C:cytoplasm"/>
    <property type="evidence" value="ECO:0007669"/>
    <property type="project" value="TreeGrafter"/>
</dbReference>
<dbReference type="InterPro" id="IPR010071">
    <property type="entry name" value="AA_adenyl_dom"/>
</dbReference>
<dbReference type="CDD" id="cd05930">
    <property type="entry name" value="A_NRPS"/>
    <property type="match status" value="3"/>
</dbReference>
<dbReference type="SUPFAM" id="SSF52777">
    <property type="entry name" value="CoA-dependent acyltransferases"/>
    <property type="match status" value="6"/>
</dbReference>
<dbReference type="PROSITE" id="PS50075">
    <property type="entry name" value="CARRIER"/>
    <property type="match status" value="3"/>
</dbReference>
<dbReference type="RefSeq" id="WP_070905755.1">
    <property type="nucleotide sequence ID" value="NZ_MIKE01000008.1"/>
</dbReference>
<feature type="domain" description="Carrier" evidence="5">
    <location>
        <begin position="1987"/>
        <end position="2062"/>
    </location>
</feature>
<dbReference type="EMBL" id="MUHG01000040">
    <property type="protein sequence ID" value="OXB13954.1"/>
    <property type="molecule type" value="Genomic_DNA"/>
</dbReference>
<dbReference type="SUPFAM" id="SSF56801">
    <property type="entry name" value="Acetyl-CoA synthetase-like"/>
    <property type="match status" value="3"/>
</dbReference>
<dbReference type="Pfam" id="PF00501">
    <property type="entry name" value="AMP-binding"/>
    <property type="match status" value="3"/>
</dbReference>
<comment type="cofactor">
    <cofactor evidence="1">
        <name>pantetheine 4'-phosphate</name>
        <dbReference type="ChEBI" id="CHEBI:47942"/>
    </cofactor>
</comment>
<dbReference type="InterPro" id="IPR020845">
    <property type="entry name" value="AMP-binding_CS"/>
</dbReference>
<dbReference type="GO" id="GO:0043041">
    <property type="term" value="P:amino acid activation for nonribosomal peptide biosynthetic process"/>
    <property type="evidence" value="ECO:0007669"/>
    <property type="project" value="TreeGrafter"/>
</dbReference>
<dbReference type="Pfam" id="PF00668">
    <property type="entry name" value="Condensation"/>
    <property type="match status" value="3"/>
</dbReference>
<dbReference type="PROSITE" id="PS00012">
    <property type="entry name" value="PHOSPHOPANTETHEINE"/>
    <property type="match status" value="1"/>
</dbReference>